<dbReference type="RefSeq" id="WP_027123428.1">
    <property type="nucleotide sequence ID" value="NZ_CP103423.1"/>
</dbReference>
<name>A0ABY5TUN4_9BACT</name>
<evidence type="ECO:0000313" key="1">
    <source>
        <dbReference type="EMBL" id="UWD34363.1"/>
    </source>
</evidence>
<dbReference type="Proteomes" id="UP001058364">
    <property type="component" value="Chromosome"/>
</dbReference>
<gene>
    <name evidence="1" type="ORF">NX772_00850</name>
</gene>
<sequence>MTIRFLTKMIKDSDEKVVDFTSQLKLDYWEDYEAYIFSDPNSNTEIRIEISEKKINIFQSYATVNLELNKDLPSTLSTEYGNLNFIYRMLEFKKEENYIYFNYDLFFADKKFISNHTVELFINK</sequence>
<keyword evidence="2" id="KW-1185">Reference proteome</keyword>
<evidence type="ECO:0000313" key="2">
    <source>
        <dbReference type="Proteomes" id="UP001058364"/>
    </source>
</evidence>
<organism evidence="1 2">
    <name type="scientific">Mesomycoplasma molare</name>
    <dbReference type="NCBI Taxonomy" id="171288"/>
    <lineage>
        <taxon>Bacteria</taxon>
        <taxon>Bacillati</taxon>
        <taxon>Mycoplasmatota</taxon>
        <taxon>Mycoplasmoidales</taxon>
        <taxon>Metamycoplasmataceae</taxon>
        <taxon>Mesomycoplasma</taxon>
    </lineage>
</organism>
<accession>A0ABY5TUN4</accession>
<reference evidence="1" key="1">
    <citation type="submission" date="2022-08" db="EMBL/GenBank/DDBJ databases">
        <title>Complete genome sequence of Mycoplasma molare type strain H 542.</title>
        <authorList>
            <person name="Spergser J."/>
        </authorList>
    </citation>
    <scope>NUCLEOTIDE SEQUENCE</scope>
    <source>
        <strain evidence="1">H 542</strain>
    </source>
</reference>
<proteinExistence type="predicted"/>
<protein>
    <submittedName>
        <fullName evidence="1">Uncharacterized protein</fullName>
    </submittedName>
</protein>
<dbReference type="EMBL" id="CP103423">
    <property type="protein sequence ID" value="UWD34363.1"/>
    <property type="molecule type" value="Genomic_DNA"/>
</dbReference>